<evidence type="ECO:0000256" key="3">
    <source>
        <dbReference type="ARBA" id="ARBA00023242"/>
    </source>
</evidence>
<dbReference type="VEuPathDB" id="CryptoDB:Cvel_14033"/>
<reference evidence="5" key="1">
    <citation type="submission" date="2014-11" db="EMBL/GenBank/DDBJ databases">
        <authorList>
            <person name="Otto D Thomas"/>
            <person name="Naeem Raeece"/>
        </authorList>
    </citation>
    <scope>NUCLEOTIDE SEQUENCE</scope>
</reference>
<dbReference type="InterPro" id="IPR007858">
    <property type="entry name" value="Dpy-30_motif"/>
</dbReference>
<comment type="subcellular location">
    <subcellularLocation>
        <location evidence="1">Nucleus</location>
    </subcellularLocation>
</comment>
<dbReference type="InterPro" id="IPR049629">
    <property type="entry name" value="DPY30_SDC1_DD"/>
</dbReference>
<feature type="compositionally biased region" description="Polar residues" evidence="4">
    <location>
        <begin position="1"/>
        <end position="16"/>
    </location>
</feature>
<evidence type="ECO:0000256" key="1">
    <source>
        <dbReference type="ARBA" id="ARBA00004123"/>
    </source>
</evidence>
<feature type="region of interest" description="Disordered" evidence="4">
    <location>
        <begin position="193"/>
        <end position="215"/>
    </location>
</feature>
<feature type="compositionally biased region" description="Low complexity" evidence="4">
    <location>
        <begin position="199"/>
        <end position="211"/>
    </location>
</feature>
<dbReference type="Gene3D" id="1.20.890.10">
    <property type="entry name" value="cAMP-dependent protein kinase regulatory subunit, dimerization-anchoring domain"/>
    <property type="match status" value="1"/>
</dbReference>
<dbReference type="GO" id="GO:0005634">
    <property type="term" value="C:nucleus"/>
    <property type="evidence" value="ECO:0007669"/>
    <property type="project" value="UniProtKB-SubCell"/>
</dbReference>
<accession>A0A0G4IFV7</accession>
<proteinExistence type="inferred from homology"/>
<feature type="region of interest" description="Disordered" evidence="4">
    <location>
        <begin position="1"/>
        <end position="47"/>
    </location>
</feature>
<organism evidence="5">
    <name type="scientific">Chromera velia CCMP2878</name>
    <dbReference type="NCBI Taxonomy" id="1169474"/>
    <lineage>
        <taxon>Eukaryota</taxon>
        <taxon>Sar</taxon>
        <taxon>Alveolata</taxon>
        <taxon>Colpodellida</taxon>
        <taxon>Chromeraceae</taxon>
        <taxon>Chromera</taxon>
    </lineage>
</organism>
<evidence type="ECO:0000256" key="2">
    <source>
        <dbReference type="ARBA" id="ARBA00010849"/>
    </source>
</evidence>
<evidence type="ECO:0000313" key="5">
    <source>
        <dbReference type="EMBL" id="CEM56039.1"/>
    </source>
</evidence>
<sequence>MPDQENSGQPATEENSPQAQPPPPAQQQPAPPSKAYPDAEAGRGAEKMAMEAHGELHHQAMPVRQYLDQTVVPTLLPALNEVAMRKPDDPIEFLADFDPSEKSKLEEAKQDTKALQDSREQGMFRIVTVIEGKMPYYIFQAALAAYERQSPVVGEILRGANKRNPKNTVRFLQTPNLIEGLQLVPINRIHASSAHAMPRQRPSSAQAAAAAARDEEGRAADPLLFAV</sequence>
<dbReference type="CDD" id="cd22965">
    <property type="entry name" value="DD_DPY30_SDC1"/>
    <property type="match status" value="1"/>
</dbReference>
<feature type="compositionally biased region" description="Pro residues" evidence="4">
    <location>
        <begin position="19"/>
        <end position="34"/>
    </location>
</feature>
<dbReference type="EMBL" id="CDMZ01005935">
    <property type="protein sequence ID" value="CEM56039.1"/>
    <property type="molecule type" value="Genomic_DNA"/>
</dbReference>
<dbReference type="Pfam" id="PF05186">
    <property type="entry name" value="Dpy-30"/>
    <property type="match status" value="1"/>
</dbReference>
<keyword evidence="3" id="KW-0539">Nucleus</keyword>
<comment type="similarity">
    <text evidence="2">Belongs to the dpy-30 family.</text>
</comment>
<gene>
    <name evidence="5" type="ORF">Cvel_14033</name>
</gene>
<name>A0A0G4IFV7_9ALVE</name>
<dbReference type="AlphaFoldDB" id="A0A0G4IFV7"/>
<protein>
    <submittedName>
        <fullName evidence="5">Uncharacterized protein</fullName>
    </submittedName>
</protein>
<evidence type="ECO:0000256" key="4">
    <source>
        <dbReference type="SAM" id="MobiDB-lite"/>
    </source>
</evidence>